<accession>A0ABQ7FXL0</accession>
<evidence type="ECO:0000313" key="2">
    <source>
        <dbReference type="Proteomes" id="UP000815325"/>
    </source>
</evidence>
<protein>
    <recommendedName>
        <fullName evidence="3">Encoded protein</fullName>
    </recommendedName>
</protein>
<dbReference type="Proteomes" id="UP000815325">
    <property type="component" value="Unassembled WGS sequence"/>
</dbReference>
<proteinExistence type="predicted"/>
<gene>
    <name evidence="1" type="ORF">DUNSADRAFT_1378</name>
</gene>
<name>A0ABQ7FXL0_DUNSA</name>
<organism evidence="1 2">
    <name type="scientific">Dunaliella salina</name>
    <name type="common">Green alga</name>
    <name type="synonym">Protococcus salinus</name>
    <dbReference type="NCBI Taxonomy" id="3046"/>
    <lineage>
        <taxon>Eukaryota</taxon>
        <taxon>Viridiplantae</taxon>
        <taxon>Chlorophyta</taxon>
        <taxon>core chlorophytes</taxon>
        <taxon>Chlorophyceae</taxon>
        <taxon>CS clade</taxon>
        <taxon>Chlamydomonadales</taxon>
        <taxon>Dunaliellaceae</taxon>
        <taxon>Dunaliella</taxon>
    </lineage>
</organism>
<dbReference type="EMBL" id="MU070602">
    <property type="protein sequence ID" value="KAF5827079.1"/>
    <property type="molecule type" value="Genomic_DNA"/>
</dbReference>
<sequence length="123" mass="13846">MPYPHTSKVGDSLLKHASSSHQCASQVGSSTAYHAIPWTACCHLNPSLPKELVGHVRSRPAPPSMYQLRAAGLQPGPEGDSTQAIHLRVITRLEELRHRTFYPYLWEKFWSIVKQLKAFVPFL</sequence>
<evidence type="ECO:0008006" key="3">
    <source>
        <dbReference type="Google" id="ProtNLM"/>
    </source>
</evidence>
<evidence type="ECO:0000313" key="1">
    <source>
        <dbReference type="EMBL" id="KAF5827079.1"/>
    </source>
</evidence>
<reference evidence="1" key="1">
    <citation type="submission" date="2017-08" db="EMBL/GenBank/DDBJ databases">
        <authorList>
            <person name="Polle J.E."/>
            <person name="Barry K."/>
            <person name="Cushman J."/>
            <person name="Schmutz J."/>
            <person name="Tran D."/>
            <person name="Hathwaick L.T."/>
            <person name="Yim W.C."/>
            <person name="Jenkins J."/>
            <person name="Mckie-Krisberg Z.M."/>
            <person name="Prochnik S."/>
            <person name="Lindquist E."/>
            <person name="Dockter R.B."/>
            <person name="Adam C."/>
            <person name="Molina H."/>
            <person name="Bunkerborg J."/>
            <person name="Jin E."/>
            <person name="Buchheim M."/>
            <person name="Magnuson J."/>
        </authorList>
    </citation>
    <scope>NUCLEOTIDE SEQUENCE</scope>
    <source>
        <strain evidence="1">CCAP 19/18</strain>
    </source>
</reference>
<comment type="caution">
    <text evidence="1">The sequence shown here is derived from an EMBL/GenBank/DDBJ whole genome shotgun (WGS) entry which is preliminary data.</text>
</comment>
<keyword evidence="2" id="KW-1185">Reference proteome</keyword>